<sequence>MPQLPPTQVSDSTAEGSVSIPDDLISEESDFYGDPGTRSIYQKLAERYSPETYWAIHEWNAQVVAVRGRRAQKLAAKLRAKQDAEKRAKAEAEAASEQAGHGNPVHRRTRTTQPAADQEQDEDEVKVQDEEATLAPSLPSLDPMDLDPAPQTLKNTSTTANTSNGNDINNDNENENVGTDNDNNDLTSDTTLQPQNYYEGMSNAKQLSESVTDFLARLPPSTTTISTAGGPWIWIANPYPDRTRDEPAKKSSLSNDSKRKRDRANVPDRGDIYTFKQLGFRILETYTSRKRDLEAEYPDKPPGSITRMLRPERMQLEPAILKAAQTTNVTCGKWMLFPAPEDVDRLWAIVAHGTWEGKLGVSAKVAVAETEDEDEEHAEGKGKGEEQPEDREGGGKGSNDNGQKGRQDHHRLICVYTYDFTDKADVRRVLLGMKELGLLDNSNPNHASGFNHTRTKYGSATSNANGYGNRGGRGGYSNSNSNSSNGLITIYYKSDAYTYLDLANGNEYRLKASMYCSKDFLG</sequence>
<dbReference type="RefSeq" id="XP_007725250.1">
    <property type="nucleotide sequence ID" value="XM_007727060.1"/>
</dbReference>
<feature type="compositionally biased region" description="Low complexity" evidence="2">
    <location>
        <begin position="155"/>
        <end position="191"/>
    </location>
</feature>
<dbReference type="Pfam" id="PF08939">
    <property type="entry name" value="Bles03"/>
    <property type="match status" value="2"/>
</dbReference>
<dbReference type="AlphaFoldDB" id="W9XZ37"/>
<evidence type="ECO:0000313" key="4">
    <source>
        <dbReference type="Proteomes" id="UP000019484"/>
    </source>
</evidence>
<feature type="region of interest" description="Disordered" evidence="2">
    <location>
        <begin position="85"/>
        <end position="191"/>
    </location>
</feature>
<feature type="compositionally biased region" description="Polar residues" evidence="2">
    <location>
        <begin position="1"/>
        <end position="16"/>
    </location>
</feature>
<evidence type="ECO:0008006" key="5">
    <source>
        <dbReference type="Google" id="ProtNLM"/>
    </source>
</evidence>
<evidence type="ECO:0000256" key="1">
    <source>
        <dbReference type="ARBA" id="ARBA00010568"/>
    </source>
</evidence>
<dbReference type="Gene3D" id="3.30.760.10">
    <property type="entry name" value="RNA Cap, Translation Initiation Factor Eif4e"/>
    <property type="match status" value="1"/>
</dbReference>
<dbReference type="PANTHER" id="PTHR31977:SF1">
    <property type="entry name" value="UPF0696 PROTEIN C11ORF68"/>
    <property type="match status" value="1"/>
</dbReference>
<dbReference type="HOGENOM" id="CLU_051869_0_2_1"/>
<feature type="compositionally biased region" description="Basic and acidic residues" evidence="2">
    <location>
        <begin position="256"/>
        <end position="265"/>
    </location>
</feature>
<dbReference type="OrthoDB" id="10067381at2759"/>
<feature type="region of interest" description="Disordered" evidence="2">
    <location>
        <begin position="238"/>
        <end position="265"/>
    </location>
</feature>
<evidence type="ECO:0000256" key="2">
    <source>
        <dbReference type="SAM" id="MobiDB-lite"/>
    </source>
</evidence>
<dbReference type="InterPro" id="IPR023398">
    <property type="entry name" value="TIF_eIF4e-like"/>
</dbReference>
<protein>
    <recommendedName>
        <fullName evidence="5">DUF1917 domain-containing protein</fullName>
    </recommendedName>
</protein>
<feature type="region of interest" description="Disordered" evidence="2">
    <location>
        <begin position="367"/>
        <end position="406"/>
    </location>
</feature>
<dbReference type="Proteomes" id="UP000019484">
    <property type="component" value="Unassembled WGS sequence"/>
</dbReference>
<reference evidence="3 4" key="1">
    <citation type="submission" date="2013-03" db="EMBL/GenBank/DDBJ databases">
        <title>The Genome Sequence of Capronia coronata CBS 617.96.</title>
        <authorList>
            <consortium name="The Broad Institute Genomics Platform"/>
            <person name="Cuomo C."/>
            <person name="de Hoog S."/>
            <person name="Gorbushina A."/>
            <person name="Walker B."/>
            <person name="Young S.K."/>
            <person name="Zeng Q."/>
            <person name="Gargeya S."/>
            <person name="Fitzgerald M."/>
            <person name="Haas B."/>
            <person name="Abouelleil A."/>
            <person name="Allen A.W."/>
            <person name="Alvarado L."/>
            <person name="Arachchi H.M."/>
            <person name="Berlin A.M."/>
            <person name="Chapman S.B."/>
            <person name="Gainer-Dewar J."/>
            <person name="Goldberg J."/>
            <person name="Griggs A."/>
            <person name="Gujja S."/>
            <person name="Hansen M."/>
            <person name="Howarth C."/>
            <person name="Imamovic A."/>
            <person name="Ireland A."/>
            <person name="Larimer J."/>
            <person name="McCowan C."/>
            <person name="Murphy C."/>
            <person name="Pearson M."/>
            <person name="Poon T.W."/>
            <person name="Priest M."/>
            <person name="Roberts A."/>
            <person name="Saif S."/>
            <person name="Shea T."/>
            <person name="Sisk P."/>
            <person name="Sykes S."/>
            <person name="Wortman J."/>
            <person name="Nusbaum C."/>
            <person name="Birren B."/>
        </authorList>
    </citation>
    <scope>NUCLEOTIDE SEQUENCE [LARGE SCALE GENOMIC DNA]</scope>
    <source>
        <strain evidence="3 4">CBS 617.96</strain>
    </source>
</reference>
<feature type="compositionally biased region" description="Basic and acidic residues" evidence="2">
    <location>
        <begin position="378"/>
        <end position="394"/>
    </location>
</feature>
<proteinExistence type="inferred from homology"/>
<dbReference type="GeneID" id="19161049"/>
<feature type="region of interest" description="Disordered" evidence="2">
    <location>
        <begin position="1"/>
        <end position="36"/>
    </location>
</feature>
<dbReference type="EMBL" id="AMWN01000005">
    <property type="protein sequence ID" value="EXJ85812.1"/>
    <property type="molecule type" value="Genomic_DNA"/>
</dbReference>
<feature type="region of interest" description="Disordered" evidence="2">
    <location>
        <begin position="445"/>
        <end position="479"/>
    </location>
</feature>
<dbReference type="SUPFAM" id="SSF55418">
    <property type="entry name" value="eIF4e-like"/>
    <property type="match status" value="3"/>
</dbReference>
<evidence type="ECO:0000313" key="3">
    <source>
        <dbReference type="EMBL" id="EXJ85812.1"/>
    </source>
</evidence>
<dbReference type="eggNOG" id="ENOG502SG47">
    <property type="taxonomic scope" value="Eukaryota"/>
</dbReference>
<name>W9XZ37_9EURO</name>
<keyword evidence="4" id="KW-1185">Reference proteome</keyword>
<dbReference type="InterPro" id="IPR015034">
    <property type="entry name" value="Bles03"/>
</dbReference>
<feature type="compositionally biased region" description="Polar residues" evidence="2">
    <location>
        <begin position="445"/>
        <end position="461"/>
    </location>
</feature>
<dbReference type="PANTHER" id="PTHR31977">
    <property type="entry name" value="UPF0696 PROTEIN C11ORF68"/>
    <property type="match status" value="1"/>
</dbReference>
<organism evidence="3 4">
    <name type="scientific">Capronia coronata CBS 617.96</name>
    <dbReference type="NCBI Taxonomy" id="1182541"/>
    <lineage>
        <taxon>Eukaryota</taxon>
        <taxon>Fungi</taxon>
        <taxon>Dikarya</taxon>
        <taxon>Ascomycota</taxon>
        <taxon>Pezizomycotina</taxon>
        <taxon>Eurotiomycetes</taxon>
        <taxon>Chaetothyriomycetidae</taxon>
        <taxon>Chaetothyriales</taxon>
        <taxon>Herpotrichiellaceae</taxon>
        <taxon>Capronia</taxon>
    </lineage>
</organism>
<comment type="caution">
    <text evidence="3">The sequence shown here is derived from an EMBL/GenBank/DDBJ whole genome shotgun (WGS) entry which is preliminary data.</text>
</comment>
<gene>
    <name evidence="3" type="ORF">A1O1_06181</name>
</gene>
<comment type="similarity">
    <text evidence="1">Belongs to the UPF0696 family.</text>
</comment>
<accession>W9XZ37</accession>